<organism evidence="9 10">
    <name type="scientific">Cryoendolithus antarcticus</name>
    <dbReference type="NCBI Taxonomy" id="1507870"/>
    <lineage>
        <taxon>Eukaryota</taxon>
        <taxon>Fungi</taxon>
        <taxon>Dikarya</taxon>
        <taxon>Ascomycota</taxon>
        <taxon>Pezizomycotina</taxon>
        <taxon>Dothideomycetes</taxon>
        <taxon>Dothideomycetidae</taxon>
        <taxon>Cladosporiales</taxon>
        <taxon>Cladosporiaceae</taxon>
        <taxon>Cryoendolithus</taxon>
    </lineage>
</organism>
<reference evidence="10" key="1">
    <citation type="submission" date="2017-03" db="EMBL/GenBank/DDBJ databases">
        <title>Genomes of endolithic fungi from Antarctica.</title>
        <authorList>
            <person name="Coleine C."/>
            <person name="Masonjones S."/>
            <person name="Stajich J.E."/>
        </authorList>
    </citation>
    <scope>NUCLEOTIDE SEQUENCE [LARGE SCALE GENOMIC DNA]</scope>
    <source>
        <strain evidence="10">CCFEE 5527</strain>
    </source>
</reference>
<feature type="domain" description="Rhodopsin" evidence="8">
    <location>
        <begin position="36"/>
        <end position="282"/>
    </location>
</feature>
<proteinExistence type="inferred from homology"/>
<protein>
    <recommendedName>
        <fullName evidence="8">Rhodopsin domain-containing protein</fullName>
    </recommendedName>
</protein>
<keyword evidence="2 7" id="KW-0812">Transmembrane</keyword>
<evidence type="ECO:0000256" key="5">
    <source>
        <dbReference type="ARBA" id="ARBA00038359"/>
    </source>
</evidence>
<feature type="transmembrane region" description="Helical" evidence="7">
    <location>
        <begin position="137"/>
        <end position="159"/>
    </location>
</feature>
<dbReference type="Pfam" id="PF20684">
    <property type="entry name" value="Fung_rhodopsin"/>
    <property type="match status" value="1"/>
</dbReference>
<keyword evidence="10" id="KW-1185">Reference proteome</keyword>
<feature type="transmembrane region" description="Helical" evidence="7">
    <location>
        <begin position="52"/>
        <end position="73"/>
    </location>
</feature>
<evidence type="ECO:0000313" key="9">
    <source>
        <dbReference type="EMBL" id="OQN97629.1"/>
    </source>
</evidence>
<evidence type="ECO:0000256" key="4">
    <source>
        <dbReference type="ARBA" id="ARBA00023136"/>
    </source>
</evidence>
<keyword evidence="4 7" id="KW-0472">Membrane</keyword>
<evidence type="ECO:0000313" key="10">
    <source>
        <dbReference type="Proteomes" id="UP000192596"/>
    </source>
</evidence>
<dbReference type="Proteomes" id="UP000192596">
    <property type="component" value="Unassembled WGS sequence"/>
</dbReference>
<feature type="transmembrane region" description="Helical" evidence="7">
    <location>
        <begin position="20"/>
        <end position="40"/>
    </location>
</feature>
<comment type="caution">
    <text evidence="9">The sequence shown here is derived from an EMBL/GenBank/DDBJ whole genome shotgun (WGS) entry which is preliminary data.</text>
</comment>
<evidence type="ECO:0000256" key="7">
    <source>
        <dbReference type="SAM" id="Phobius"/>
    </source>
</evidence>
<gene>
    <name evidence="9" type="ORF">B0A48_16493</name>
</gene>
<comment type="similarity">
    <text evidence="5">Belongs to the SAT4 family.</text>
</comment>
<evidence type="ECO:0000256" key="6">
    <source>
        <dbReference type="SAM" id="MobiDB-lite"/>
    </source>
</evidence>
<evidence type="ECO:0000256" key="3">
    <source>
        <dbReference type="ARBA" id="ARBA00022989"/>
    </source>
</evidence>
<dbReference type="PANTHER" id="PTHR33048">
    <property type="entry name" value="PTH11-LIKE INTEGRAL MEMBRANE PROTEIN (AFU_ORTHOLOGUE AFUA_5G11245)"/>
    <property type="match status" value="1"/>
</dbReference>
<evidence type="ECO:0000256" key="1">
    <source>
        <dbReference type="ARBA" id="ARBA00004141"/>
    </source>
</evidence>
<feature type="region of interest" description="Disordered" evidence="6">
    <location>
        <begin position="375"/>
        <end position="401"/>
    </location>
</feature>
<keyword evidence="3 7" id="KW-1133">Transmembrane helix</keyword>
<dbReference type="STRING" id="1507870.A0A1V8SEW6"/>
<accession>A0A1V8SEW6</accession>
<feature type="transmembrane region" description="Helical" evidence="7">
    <location>
        <begin position="93"/>
        <end position="117"/>
    </location>
</feature>
<sequence length="401" mass="44759">MAVTAPLISNPAENRGPVLIIWFVAFVCAALAFIGLRLAIRIHRQLLGWDDLTIVLASIASIAQTIFVGVAVHHGYGRHIGDISKPELKKAQFWFYICQICYKCAIWPTKVSILLMYLRIFGDTPSIRAYGMKFRHLALGLMTVVVMIFIATSVVGVFACTPVRFSWDKSIAGGHCVQQIPWWYSYAALNISTDIAILALPMPLIHGLMQIKKRQKLILTGIFLLGGFVCVVTIVRMTTLKTGSGAADPTYNGVDTLQWTGVETNVGLICACLPLLRPVLNRVIPWFGQRTVAGTYNRPTAQAAVPYHSNSAERKQRATTNDRSSWQKWTTQGDTVILNDISTHGPESRSSSQVGITDGIFKKVDVETRVENLYDQENERDREHDRREVQMPRATEMRNVV</sequence>
<dbReference type="AlphaFoldDB" id="A0A1V8SEW6"/>
<feature type="transmembrane region" description="Helical" evidence="7">
    <location>
        <begin position="257"/>
        <end position="276"/>
    </location>
</feature>
<dbReference type="GO" id="GO:0016020">
    <property type="term" value="C:membrane"/>
    <property type="evidence" value="ECO:0007669"/>
    <property type="project" value="UniProtKB-SubCell"/>
</dbReference>
<name>A0A1V8SEW6_9PEZI</name>
<feature type="transmembrane region" description="Helical" evidence="7">
    <location>
        <begin position="183"/>
        <end position="205"/>
    </location>
</feature>
<feature type="compositionally biased region" description="Basic and acidic residues" evidence="6">
    <location>
        <begin position="375"/>
        <end position="390"/>
    </location>
</feature>
<comment type="subcellular location">
    <subcellularLocation>
        <location evidence="1">Membrane</location>
        <topology evidence="1">Multi-pass membrane protein</topology>
    </subcellularLocation>
</comment>
<dbReference type="PANTHER" id="PTHR33048:SF47">
    <property type="entry name" value="INTEGRAL MEMBRANE PROTEIN-RELATED"/>
    <property type="match status" value="1"/>
</dbReference>
<evidence type="ECO:0000259" key="8">
    <source>
        <dbReference type="Pfam" id="PF20684"/>
    </source>
</evidence>
<dbReference type="EMBL" id="NAJO01000052">
    <property type="protein sequence ID" value="OQN97629.1"/>
    <property type="molecule type" value="Genomic_DNA"/>
</dbReference>
<dbReference type="InterPro" id="IPR052337">
    <property type="entry name" value="SAT4-like"/>
</dbReference>
<dbReference type="InParanoid" id="A0A1V8SEW6"/>
<dbReference type="InterPro" id="IPR049326">
    <property type="entry name" value="Rhodopsin_dom_fungi"/>
</dbReference>
<feature type="region of interest" description="Disordered" evidence="6">
    <location>
        <begin position="305"/>
        <end position="326"/>
    </location>
</feature>
<feature type="transmembrane region" description="Helical" evidence="7">
    <location>
        <begin position="217"/>
        <end position="237"/>
    </location>
</feature>
<dbReference type="OrthoDB" id="444631at2759"/>
<evidence type="ECO:0000256" key="2">
    <source>
        <dbReference type="ARBA" id="ARBA00022692"/>
    </source>
</evidence>